<organism evidence="1 2">
    <name type="scientific">Asticcacaulis benevestitus DSM 16100 = ATCC BAA-896</name>
    <dbReference type="NCBI Taxonomy" id="1121022"/>
    <lineage>
        <taxon>Bacteria</taxon>
        <taxon>Pseudomonadati</taxon>
        <taxon>Pseudomonadota</taxon>
        <taxon>Alphaproteobacteria</taxon>
        <taxon>Caulobacterales</taxon>
        <taxon>Caulobacteraceae</taxon>
        <taxon>Asticcacaulis</taxon>
    </lineage>
</organism>
<comment type="caution">
    <text evidence="1">The sequence shown here is derived from an EMBL/GenBank/DDBJ whole genome shotgun (WGS) entry which is preliminary data.</text>
</comment>
<reference evidence="1 2" key="1">
    <citation type="journal article" date="2014" name="Nature">
        <title>Sequential evolution of bacterial morphology by co-option of a developmental regulator.</title>
        <authorList>
            <person name="Jiang C."/>
            <person name="Brown P.J."/>
            <person name="Ducret A."/>
            <person name="Brun Y.V."/>
        </authorList>
    </citation>
    <scope>NUCLEOTIDE SEQUENCE [LARGE SCALE GENOMIC DNA]</scope>
    <source>
        <strain evidence="1 2">DSM 16100</strain>
    </source>
</reference>
<name>V4RC81_9CAUL</name>
<keyword evidence="2" id="KW-1185">Reference proteome</keyword>
<accession>V4RC81</accession>
<proteinExistence type="predicted"/>
<gene>
    <name evidence="1" type="ORF">ABENE_14700</name>
</gene>
<protein>
    <submittedName>
        <fullName evidence="1">Uncharacterized protein</fullName>
    </submittedName>
</protein>
<sequence>MGEYGAHRVIAEANQGGEVVRSLLAMSGSDVPIDLAHARAGTGHWPNGRVGAGDARHLISAIAGQAGLSLAQIDLSEVSGSIGGYVIEQPMRTPRYGGDSWEAEPPLCEDYERYRVQVFDGADMVREVEVDGPSWVYGGTEQAVDFPGGFGSGARVEIAQKSQVWGYGPVLSVGLG</sequence>
<dbReference type="Proteomes" id="UP000017837">
    <property type="component" value="Unassembled WGS sequence"/>
</dbReference>
<dbReference type="STRING" id="1121022.GCA_000376105_02293"/>
<dbReference type="EMBL" id="AWGB01000032">
    <property type="protein sequence ID" value="ESQ89033.1"/>
    <property type="molecule type" value="Genomic_DNA"/>
</dbReference>
<dbReference type="PATRIC" id="fig|1121022.4.peg.2988"/>
<dbReference type="AlphaFoldDB" id="V4RC81"/>
<evidence type="ECO:0000313" key="1">
    <source>
        <dbReference type="EMBL" id="ESQ89033.1"/>
    </source>
</evidence>
<evidence type="ECO:0000313" key="2">
    <source>
        <dbReference type="Proteomes" id="UP000017837"/>
    </source>
</evidence>